<dbReference type="AlphaFoldDB" id="A0A1U7M1Q0"/>
<reference evidence="1 2" key="1">
    <citation type="journal article" date="2016" name="Appl. Environ. Microbiol.">
        <title>Function and Phylogeny of Bacterial Butyryl Coenzyme A:Acetate Transferases and Their Diversity in the Proximal Colon of Swine.</title>
        <authorList>
            <person name="Trachsel J."/>
            <person name="Bayles D.O."/>
            <person name="Looft T."/>
            <person name="Levine U.Y."/>
            <person name="Allen H.K."/>
        </authorList>
    </citation>
    <scope>NUCLEOTIDE SEQUENCE [LARGE SCALE GENOMIC DNA]</scope>
    <source>
        <strain evidence="1 2">35-6-1</strain>
    </source>
</reference>
<evidence type="ECO:0000313" key="1">
    <source>
        <dbReference type="EMBL" id="OLR65574.1"/>
    </source>
</evidence>
<proteinExistence type="predicted"/>
<dbReference type="Proteomes" id="UP000187166">
    <property type="component" value="Unassembled WGS sequence"/>
</dbReference>
<sequence length="103" mass="12279">MKRYFVSFLVLFALMTTLVYPVFANENILGFDDDTIYVRVVRHRYDRSFPSSIFYTEYRAGRKFRGNLNIDWNSVQRESNNMYSAVYEGILYDVGYASYVLDY</sequence>
<comment type="caution">
    <text evidence="1">The sequence shown here is derived from an EMBL/GenBank/DDBJ whole genome shotgun (WGS) entry which is preliminary data.</text>
</comment>
<organism evidence="1 2">
    <name type="scientific">Peptoniphilus porci</name>
    <dbReference type="NCBI Taxonomy" id="2652280"/>
    <lineage>
        <taxon>Bacteria</taxon>
        <taxon>Bacillati</taxon>
        <taxon>Bacillota</taxon>
        <taxon>Tissierellia</taxon>
        <taxon>Tissierellales</taxon>
        <taxon>Peptoniphilaceae</taxon>
        <taxon>Peptoniphilus</taxon>
    </lineage>
</organism>
<keyword evidence="2" id="KW-1185">Reference proteome</keyword>
<protein>
    <submittedName>
        <fullName evidence="1">Uncharacterized protein</fullName>
    </submittedName>
</protein>
<dbReference type="EMBL" id="MJIH01000001">
    <property type="protein sequence ID" value="OLR65574.1"/>
    <property type="molecule type" value="Genomic_DNA"/>
</dbReference>
<gene>
    <name evidence="1" type="ORF">BIV18_08650</name>
</gene>
<accession>A0A1U7M1Q0</accession>
<evidence type="ECO:0000313" key="2">
    <source>
        <dbReference type="Proteomes" id="UP000187166"/>
    </source>
</evidence>
<name>A0A1U7M1Q0_9FIRM</name>
<dbReference type="STRING" id="1465756.BIV18_08650"/>